<accession>B4VW13</accession>
<evidence type="ECO:0000313" key="2">
    <source>
        <dbReference type="Proteomes" id="UP000003835"/>
    </source>
</evidence>
<proteinExistence type="predicted"/>
<protein>
    <submittedName>
        <fullName evidence="1">Uncharacterized protein</fullName>
    </submittedName>
</protein>
<dbReference type="STRING" id="118168.MC7420_5785"/>
<name>B4VW13_9CYAN</name>
<dbReference type="AlphaFoldDB" id="B4VW13"/>
<keyword evidence="2" id="KW-1185">Reference proteome</keyword>
<evidence type="ECO:0000313" key="1">
    <source>
        <dbReference type="EMBL" id="EDX73905.1"/>
    </source>
</evidence>
<dbReference type="Proteomes" id="UP000003835">
    <property type="component" value="Unassembled WGS sequence"/>
</dbReference>
<gene>
    <name evidence="1" type="ORF">MC7420_5785</name>
</gene>
<organism evidence="1 2">
    <name type="scientific">Coleofasciculus chthonoplastes PCC 7420</name>
    <dbReference type="NCBI Taxonomy" id="118168"/>
    <lineage>
        <taxon>Bacteria</taxon>
        <taxon>Bacillati</taxon>
        <taxon>Cyanobacteriota</taxon>
        <taxon>Cyanophyceae</taxon>
        <taxon>Coleofasciculales</taxon>
        <taxon>Coleofasciculaceae</taxon>
        <taxon>Coleofasciculus</taxon>
    </lineage>
</organism>
<dbReference type="HOGENOM" id="CLU_1945075_0_0_3"/>
<reference evidence="1 2" key="1">
    <citation type="submission" date="2008-07" db="EMBL/GenBank/DDBJ databases">
        <authorList>
            <person name="Tandeau de Marsac N."/>
            <person name="Ferriera S."/>
            <person name="Johnson J."/>
            <person name="Kravitz S."/>
            <person name="Beeson K."/>
            <person name="Sutton G."/>
            <person name="Rogers Y.-H."/>
            <person name="Friedman R."/>
            <person name="Frazier M."/>
            <person name="Venter J.C."/>
        </authorList>
    </citation>
    <scope>NUCLEOTIDE SEQUENCE [LARGE SCALE GENOMIC DNA]</scope>
    <source>
        <strain evidence="1 2">PCC 7420</strain>
    </source>
</reference>
<dbReference type="EMBL" id="DS989855">
    <property type="protein sequence ID" value="EDX73905.1"/>
    <property type="molecule type" value="Genomic_DNA"/>
</dbReference>
<sequence>MNGWVRSRHFSARSAQALTTNISLKRLAAAMGLTLLSWTLPAKAQPLSEQQLPSSIDQLTNPAQLRRFQQRLQREQPLLYLFLQLESAETENLQQKAEQEIRQLLQQPPSLQQQLFQRQIREPLELDDL</sequence>